<protein>
    <submittedName>
        <fullName evidence="1">Uncharacterized protein</fullName>
    </submittedName>
</protein>
<reference evidence="1" key="1">
    <citation type="submission" date="2018-02" db="EMBL/GenBank/DDBJ databases">
        <title>Rhizophora mucronata_Transcriptome.</title>
        <authorList>
            <person name="Meera S.P."/>
            <person name="Sreeshan A."/>
            <person name="Augustine A."/>
        </authorList>
    </citation>
    <scope>NUCLEOTIDE SEQUENCE</scope>
    <source>
        <tissue evidence="1">Leaf</tissue>
    </source>
</reference>
<evidence type="ECO:0000313" key="1">
    <source>
        <dbReference type="EMBL" id="MBX31675.1"/>
    </source>
</evidence>
<sequence>MLHSGKYDLVYKLFGKMNKRGEAPKALTYKGSSSCFFS</sequence>
<organism evidence="1">
    <name type="scientific">Rhizophora mucronata</name>
    <name type="common">Asiatic mangrove</name>
    <dbReference type="NCBI Taxonomy" id="61149"/>
    <lineage>
        <taxon>Eukaryota</taxon>
        <taxon>Viridiplantae</taxon>
        <taxon>Streptophyta</taxon>
        <taxon>Embryophyta</taxon>
        <taxon>Tracheophyta</taxon>
        <taxon>Spermatophyta</taxon>
        <taxon>Magnoliopsida</taxon>
        <taxon>eudicotyledons</taxon>
        <taxon>Gunneridae</taxon>
        <taxon>Pentapetalae</taxon>
        <taxon>rosids</taxon>
        <taxon>fabids</taxon>
        <taxon>Malpighiales</taxon>
        <taxon>Rhizophoraceae</taxon>
        <taxon>Rhizophora</taxon>
    </lineage>
</organism>
<proteinExistence type="predicted"/>
<name>A0A2P2MN68_RHIMU</name>
<dbReference type="EMBL" id="GGEC01051191">
    <property type="protein sequence ID" value="MBX31675.1"/>
    <property type="molecule type" value="Transcribed_RNA"/>
</dbReference>
<dbReference type="AlphaFoldDB" id="A0A2P2MN68"/>
<accession>A0A2P2MN68</accession>